<dbReference type="InterPro" id="IPR052929">
    <property type="entry name" value="RNase_H-like_EbsB-rel"/>
</dbReference>
<evidence type="ECO:0000259" key="3">
    <source>
        <dbReference type="Pfam" id="PF13966"/>
    </source>
</evidence>
<dbReference type="Pfam" id="PF13966">
    <property type="entry name" value="zf-RVT"/>
    <property type="match status" value="1"/>
</dbReference>
<organism evidence="4 5">
    <name type="scientific">Cajanus cajan</name>
    <name type="common">Pigeon pea</name>
    <name type="synonym">Cajanus indicus</name>
    <dbReference type="NCBI Taxonomy" id="3821"/>
    <lineage>
        <taxon>Eukaryota</taxon>
        <taxon>Viridiplantae</taxon>
        <taxon>Streptophyta</taxon>
        <taxon>Embryophyta</taxon>
        <taxon>Tracheophyta</taxon>
        <taxon>Spermatophyta</taxon>
        <taxon>Magnoliopsida</taxon>
        <taxon>eudicotyledons</taxon>
        <taxon>Gunneridae</taxon>
        <taxon>Pentapetalae</taxon>
        <taxon>rosids</taxon>
        <taxon>fabids</taxon>
        <taxon>Fabales</taxon>
        <taxon>Fabaceae</taxon>
        <taxon>Papilionoideae</taxon>
        <taxon>50 kb inversion clade</taxon>
        <taxon>NPAAA clade</taxon>
        <taxon>indigoferoid/millettioid clade</taxon>
        <taxon>Phaseoleae</taxon>
        <taxon>Cajanus</taxon>
    </lineage>
</organism>
<sequence length="613" mass="70304">MLRIWLTFEIASGQAINFDKSEVFLNRHAPPAIHNMLSNILHVHSCETTSKYLGLPSMIGRNKNDVFRYIKERIWKKLQSWSHKSLSKAGIKWMRWDKLTIPKPEGGLGFKNLSVFNLAMLGKQASRLLTNPNSLISKIYRAKYYPDGNFLNAPLGHNPSYTWKSLWSTQHLLKNGSRWRLGNGNTIPVWGEPWIKYNNNYHCIHPHDPSNSHALKVFDLMSKDKLDWNADLINSIFDIDTSNHILNIPILNPHCEDKRIWDWNPSGSYTVRSAYKGFLQHSLCLGHLCTPGPWETIWNLCIPHKIKHFIWRLMREILPTRPNLQKKGISCPSTCFRCDIDIENTWHTFSSCPSAKLCWQGSKFHSRIMKLINSSDGVFNLISHILQCWAPQDVAEFSLILWSMWHSRNALHWNNTPWNQNEIILRASSMLHDWATANRATSAQHSKPPPKQRWSPPSQGSLKCNIATYSFPMEGLTGIGICIRDHQGAFIRARTTTIKGSMEPHVGKAFAFLHAINWTHNQNLENIIFETDCKRIPPYFSNHLSADTSEFGCLLDQCKPFMAKPSNSHVSFSPRSANIVAHKLAKAAIDSANLNDFFHIPNCILYDILNDMN</sequence>
<dbReference type="PANTHER" id="PTHR47074">
    <property type="entry name" value="BNAC02G40300D PROTEIN"/>
    <property type="match status" value="1"/>
</dbReference>
<dbReference type="AlphaFoldDB" id="A0A151RNM0"/>
<dbReference type="GO" id="GO:0003676">
    <property type="term" value="F:nucleic acid binding"/>
    <property type="evidence" value="ECO:0007669"/>
    <property type="project" value="InterPro"/>
</dbReference>
<feature type="domain" description="Reverse transcriptase zinc-binding" evidence="3">
    <location>
        <begin position="269"/>
        <end position="359"/>
    </location>
</feature>
<dbReference type="InterPro" id="IPR044730">
    <property type="entry name" value="RNase_H-like_dom_plant"/>
</dbReference>
<dbReference type="InterPro" id="IPR026960">
    <property type="entry name" value="RVT-Znf"/>
</dbReference>
<dbReference type="InterPro" id="IPR036397">
    <property type="entry name" value="RNaseH_sf"/>
</dbReference>
<keyword evidence="5" id="KW-1185">Reference proteome</keyword>
<accession>A0A151RNM0</accession>
<dbReference type="EMBL" id="KQ483639">
    <property type="protein sequence ID" value="KYP44134.1"/>
    <property type="molecule type" value="Genomic_DNA"/>
</dbReference>
<dbReference type="Gramene" id="C.cajan_35083.t">
    <property type="protein sequence ID" value="C.cajan_35083.t"/>
    <property type="gene ID" value="C.cajan_35083"/>
</dbReference>
<gene>
    <name evidence="4" type="ORF">KK1_034400</name>
</gene>
<proteinExistence type="predicted"/>
<evidence type="ECO:0000313" key="5">
    <source>
        <dbReference type="Proteomes" id="UP000075243"/>
    </source>
</evidence>
<dbReference type="OMA" id="WHICEAR"/>
<name>A0A151RNM0_CAJCA</name>
<dbReference type="Pfam" id="PF13456">
    <property type="entry name" value="RVT_3"/>
    <property type="match status" value="1"/>
</dbReference>
<dbReference type="CDD" id="cd06222">
    <property type="entry name" value="RNase_H_like"/>
    <property type="match status" value="1"/>
</dbReference>
<dbReference type="Proteomes" id="UP000075243">
    <property type="component" value="Unassembled WGS sequence"/>
</dbReference>
<evidence type="ECO:0000256" key="1">
    <source>
        <dbReference type="SAM" id="MobiDB-lite"/>
    </source>
</evidence>
<evidence type="ECO:0000313" key="4">
    <source>
        <dbReference type="EMBL" id="KYP44134.1"/>
    </source>
</evidence>
<protein>
    <submittedName>
        <fullName evidence="4">Ribonuclease H protein At1g65750 family</fullName>
    </submittedName>
</protein>
<reference evidence="4" key="1">
    <citation type="journal article" date="2012" name="Nat. Biotechnol.">
        <title>Draft genome sequence of pigeonpea (Cajanus cajan), an orphan legume crop of resource-poor farmers.</title>
        <authorList>
            <person name="Varshney R.K."/>
            <person name="Chen W."/>
            <person name="Li Y."/>
            <person name="Bharti A.K."/>
            <person name="Saxena R.K."/>
            <person name="Schlueter J.A."/>
            <person name="Donoghue M.T."/>
            <person name="Azam S."/>
            <person name="Fan G."/>
            <person name="Whaley A.M."/>
            <person name="Farmer A.D."/>
            <person name="Sheridan J."/>
            <person name="Iwata A."/>
            <person name="Tuteja R."/>
            <person name="Penmetsa R.V."/>
            <person name="Wu W."/>
            <person name="Upadhyaya H.D."/>
            <person name="Yang S.P."/>
            <person name="Shah T."/>
            <person name="Saxena K.B."/>
            <person name="Michael T."/>
            <person name="McCombie W.R."/>
            <person name="Yang B."/>
            <person name="Zhang G."/>
            <person name="Yang H."/>
            <person name="Wang J."/>
            <person name="Spillane C."/>
            <person name="Cook D.R."/>
            <person name="May G.D."/>
            <person name="Xu X."/>
            <person name="Jackson S.A."/>
        </authorList>
    </citation>
    <scope>NUCLEOTIDE SEQUENCE [LARGE SCALE GENOMIC DNA]</scope>
</reference>
<dbReference type="Gene3D" id="3.30.420.10">
    <property type="entry name" value="Ribonuclease H-like superfamily/Ribonuclease H"/>
    <property type="match status" value="1"/>
</dbReference>
<feature type="region of interest" description="Disordered" evidence="1">
    <location>
        <begin position="439"/>
        <end position="459"/>
    </location>
</feature>
<dbReference type="GO" id="GO:0004523">
    <property type="term" value="F:RNA-DNA hybrid ribonuclease activity"/>
    <property type="evidence" value="ECO:0007669"/>
    <property type="project" value="InterPro"/>
</dbReference>
<evidence type="ECO:0000259" key="2">
    <source>
        <dbReference type="Pfam" id="PF13456"/>
    </source>
</evidence>
<dbReference type="InterPro" id="IPR002156">
    <property type="entry name" value="RNaseH_domain"/>
</dbReference>
<dbReference type="PANTHER" id="PTHR47074:SF48">
    <property type="entry name" value="POLYNUCLEOTIDYL TRANSFERASE, RIBONUCLEASE H-LIKE SUPERFAMILY PROTEIN"/>
    <property type="match status" value="1"/>
</dbReference>
<feature type="domain" description="RNase H type-1" evidence="2">
    <location>
        <begin position="474"/>
        <end position="588"/>
    </location>
</feature>